<evidence type="ECO:0000313" key="3">
    <source>
        <dbReference type="Proteomes" id="UP000026960"/>
    </source>
</evidence>
<evidence type="ECO:0000313" key="2">
    <source>
        <dbReference type="EnsemblPlants" id="OBART01G13520.1"/>
    </source>
</evidence>
<organism evidence="2">
    <name type="scientific">Oryza barthii</name>
    <dbReference type="NCBI Taxonomy" id="65489"/>
    <lineage>
        <taxon>Eukaryota</taxon>
        <taxon>Viridiplantae</taxon>
        <taxon>Streptophyta</taxon>
        <taxon>Embryophyta</taxon>
        <taxon>Tracheophyta</taxon>
        <taxon>Spermatophyta</taxon>
        <taxon>Magnoliopsida</taxon>
        <taxon>Liliopsida</taxon>
        <taxon>Poales</taxon>
        <taxon>Poaceae</taxon>
        <taxon>BOP clade</taxon>
        <taxon>Oryzoideae</taxon>
        <taxon>Oryzeae</taxon>
        <taxon>Oryzinae</taxon>
        <taxon>Oryza</taxon>
    </lineage>
</organism>
<dbReference type="HOGENOM" id="CLU_2227346_0_0_1"/>
<feature type="region of interest" description="Disordered" evidence="1">
    <location>
        <begin position="76"/>
        <end position="108"/>
    </location>
</feature>
<dbReference type="AlphaFoldDB" id="A0A0D3EN68"/>
<reference evidence="2" key="2">
    <citation type="submission" date="2015-03" db="UniProtKB">
        <authorList>
            <consortium name="EnsemblPlants"/>
        </authorList>
    </citation>
    <scope>IDENTIFICATION</scope>
</reference>
<feature type="compositionally biased region" description="Low complexity" evidence="1">
    <location>
        <begin position="1"/>
        <end position="10"/>
    </location>
</feature>
<dbReference type="PaxDb" id="65489-OBART01G13520.1"/>
<feature type="region of interest" description="Disordered" evidence="1">
    <location>
        <begin position="1"/>
        <end position="48"/>
    </location>
</feature>
<reference evidence="2" key="1">
    <citation type="journal article" date="2009" name="Rice">
        <title>De Novo Next Generation Sequencing of Plant Genomes.</title>
        <authorList>
            <person name="Rounsley S."/>
            <person name="Marri P.R."/>
            <person name="Yu Y."/>
            <person name="He R."/>
            <person name="Sisneros N."/>
            <person name="Goicoechea J.L."/>
            <person name="Lee S.J."/>
            <person name="Angelova A."/>
            <person name="Kudrna D."/>
            <person name="Luo M."/>
            <person name="Affourtit J."/>
            <person name="Desany B."/>
            <person name="Knight J."/>
            <person name="Niazi F."/>
            <person name="Egholm M."/>
            <person name="Wing R.A."/>
        </authorList>
    </citation>
    <scope>NUCLEOTIDE SEQUENCE [LARGE SCALE GENOMIC DNA]</scope>
    <source>
        <strain evidence="2">cv. IRGC 105608</strain>
    </source>
</reference>
<dbReference type="Proteomes" id="UP000026960">
    <property type="component" value="Chromosome 1"/>
</dbReference>
<sequence length="108" mass="11131">MAARCSAAARRLPRRGRGRSGLPRKTPSTLPSSPALGPMSSPTRELPGVGVLDNDGFYGSGGGGAKLFFTTTHVGGMPRAAQKRAKGRPLLPSPDRHGREATSTAAPP</sequence>
<name>A0A0D3EN68_9ORYZ</name>
<proteinExistence type="predicted"/>
<keyword evidence="3" id="KW-1185">Reference proteome</keyword>
<protein>
    <submittedName>
        <fullName evidence="2">Uncharacterized protein</fullName>
    </submittedName>
</protein>
<dbReference type="EnsemblPlants" id="OBART01G13520.1">
    <property type="protein sequence ID" value="OBART01G13520.1"/>
    <property type="gene ID" value="OBART01G13520"/>
</dbReference>
<evidence type="ECO:0000256" key="1">
    <source>
        <dbReference type="SAM" id="MobiDB-lite"/>
    </source>
</evidence>
<accession>A0A0D3EN68</accession>
<dbReference type="Gramene" id="OBART01G13520.1">
    <property type="protein sequence ID" value="OBART01G13520.1"/>
    <property type="gene ID" value="OBART01G13520"/>
</dbReference>